<dbReference type="Proteomes" id="UP000190776">
    <property type="component" value="Unassembled WGS sequence"/>
</dbReference>
<comment type="caution">
    <text evidence="1">The sequence shown here is derived from an EMBL/GenBank/DDBJ whole genome shotgun (WGS) entry which is preliminary data.</text>
</comment>
<protein>
    <recommendedName>
        <fullName evidence="3">Protein kinase domain-containing protein</fullName>
    </recommendedName>
</protein>
<proteinExistence type="predicted"/>
<sequence>MDKGNSKIVETLEQSVLLSHEYSVPSMIEQAIEESSSERLGIKDHLKLRKIVLAKSTDYGEQRTREEPSEVPRERVWEERKEYGENQTDADIEDIKERVALLAKVLECGKPEDFRALRLIRWEHRVFEYQFIYHFEIPRIYEGEPQSLFDAIKKPLSRTRPSLDQRFDMARCVAKAVQHWHSVGWVHQGICSHHILFFIRKNQEMDFSLPYLQGFDFSRPNLKPSLGRYVDDIRFDIYRHPDRQGPSRDGHRKSHDLYSLGVVLLEIGLWRRAIDIIADATRKKKFTKEDVRNIFMGAAKTRLAHYAGTNYQRAVCACLES</sequence>
<evidence type="ECO:0000313" key="1">
    <source>
        <dbReference type="EMBL" id="OMP89289.1"/>
    </source>
</evidence>
<dbReference type="OrthoDB" id="1911848at2759"/>
<dbReference type="PANTHER" id="PTHR37542:SF3">
    <property type="entry name" value="PRION-INHIBITION AND PROPAGATION HELO DOMAIN-CONTAINING PROTEIN"/>
    <property type="match status" value="1"/>
</dbReference>
<evidence type="ECO:0008006" key="3">
    <source>
        <dbReference type="Google" id="ProtNLM"/>
    </source>
</evidence>
<dbReference type="EMBL" id="MSZU01000074">
    <property type="protein sequence ID" value="OMP89289.1"/>
    <property type="molecule type" value="Genomic_DNA"/>
</dbReference>
<accession>A0A1S8BPB4</accession>
<gene>
    <name evidence="1" type="ORF">BK809_0006011</name>
</gene>
<reference evidence="1 2" key="1">
    <citation type="submission" date="2017-01" db="EMBL/GenBank/DDBJ databases">
        <title>Draft genome sequence of Diplodia seriata F98.1, a fungal species involved in grapevine trunk diseases.</title>
        <authorList>
            <person name="Robert-Siegwald G."/>
            <person name="Vallet J."/>
            <person name="Abou-Mansour E."/>
            <person name="Xu J."/>
            <person name="Rey P."/>
            <person name="Bertsch C."/>
            <person name="Rego C."/>
            <person name="Larignon P."/>
            <person name="Fontaine F."/>
            <person name="Lebrun M.-H."/>
        </authorList>
    </citation>
    <scope>NUCLEOTIDE SEQUENCE [LARGE SCALE GENOMIC DNA]</scope>
    <source>
        <strain evidence="1 2">F98.1</strain>
    </source>
</reference>
<name>A0A1S8BPB4_9PEZI</name>
<dbReference type="Gene3D" id="1.10.510.10">
    <property type="entry name" value="Transferase(Phosphotransferase) domain 1"/>
    <property type="match status" value="1"/>
</dbReference>
<dbReference type="PANTHER" id="PTHR37542">
    <property type="entry name" value="HELO DOMAIN-CONTAINING PROTEIN-RELATED"/>
    <property type="match status" value="1"/>
</dbReference>
<organism evidence="1 2">
    <name type="scientific">Diplodia seriata</name>
    <dbReference type="NCBI Taxonomy" id="420778"/>
    <lineage>
        <taxon>Eukaryota</taxon>
        <taxon>Fungi</taxon>
        <taxon>Dikarya</taxon>
        <taxon>Ascomycota</taxon>
        <taxon>Pezizomycotina</taxon>
        <taxon>Dothideomycetes</taxon>
        <taxon>Dothideomycetes incertae sedis</taxon>
        <taxon>Botryosphaeriales</taxon>
        <taxon>Botryosphaeriaceae</taxon>
        <taxon>Diplodia</taxon>
    </lineage>
</organism>
<dbReference type="InterPro" id="IPR011009">
    <property type="entry name" value="Kinase-like_dom_sf"/>
</dbReference>
<dbReference type="SUPFAM" id="SSF56112">
    <property type="entry name" value="Protein kinase-like (PK-like)"/>
    <property type="match status" value="1"/>
</dbReference>
<evidence type="ECO:0000313" key="2">
    <source>
        <dbReference type="Proteomes" id="UP000190776"/>
    </source>
</evidence>
<dbReference type="AlphaFoldDB" id="A0A1S8BPB4"/>